<accession>Q4T047</accession>
<dbReference type="KEGG" id="tng:GSTEN00009522G001"/>
<feature type="chain" id="PRO_5004244501" evidence="1">
    <location>
        <begin position="20"/>
        <end position="39"/>
    </location>
</feature>
<gene>
    <name evidence="2" type="ORF">GSTENG00009522001</name>
</gene>
<dbReference type="EMBL" id="CAAE01011343">
    <property type="protein sequence ID" value="CAF93735.1"/>
    <property type="molecule type" value="Genomic_DNA"/>
</dbReference>
<proteinExistence type="predicted"/>
<reference evidence="2" key="2">
    <citation type="submission" date="2004-02" db="EMBL/GenBank/DDBJ databases">
        <authorList>
            <consortium name="Genoscope"/>
            <consortium name="Whitehead Institute Centre for Genome Research"/>
        </authorList>
    </citation>
    <scope>NUCLEOTIDE SEQUENCE</scope>
</reference>
<sequence>MPALPALLLSLLFLSFLLATMPPRSLSQAPLLSSVRMGK</sequence>
<comment type="caution">
    <text evidence="2">The sequence shown here is derived from an EMBL/GenBank/DDBJ whole genome shotgun (WGS) entry which is preliminary data.</text>
</comment>
<feature type="signal peptide" evidence="1">
    <location>
        <begin position="1"/>
        <end position="19"/>
    </location>
</feature>
<dbReference type="AlphaFoldDB" id="Q4T047"/>
<evidence type="ECO:0000313" key="2">
    <source>
        <dbReference type="EMBL" id="CAF93735.1"/>
    </source>
</evidence>
<protein>
    <submittedName>
        <fullName evidence="2">(spotted green pufferfish) hypothetical protein</fullName>
    </submittedName>
</protein>
<evidence type="ECO:0000256" key="1">
    <source>
        <dbReference type="SAM" id="SignalP"/>
    </source>
</evidence>
<reference evidence="2" key="1">
    <citation type="journal article" date="2004" name="Nature">
        <title>Genome duplication in the teleost fish Tetraodon nigroviridis reveals the early vertebrate proto-karyotype.</title>
        <authorList>
            <person name="Jaillon O."/>
            <person name="Aury J.-M."/>
            <person name="Brunet F."/>
            <person name="Petit J.-L."/>
            <person name="Stange-Thomann N."/>
            <person name="Mauceli E."/>
            <person name="Bouneau L."/>
            <person name="Fischer C."/>
            <person name="Ozouf-Costaz C."/>
            <person name="Bernot A."/>
            <person name="Nicaud S."/>
            <person name="Jaffe D."/>
            <person name="Fisher S."/>
            <person name="Lutfalla G."/>
            <person name="Dossat C."/>
            <person name="Segurens B."/>
            <person name="Dasilva C."/>
            <person name="Salanoubat M."/>
            <person name="Levy M."/>
            <person name="Boudet N."/>
            <person name="Castellano S."/>
            <person name="Anthouard V."/>
            <person name="Jubin C."/>
            <person name="Castelli V."/>
            <person name="Katinka M."/>
            <person name="Vacherie B."/>
            <person name="Biemont C."/>
            <person name="Skalli Z."/>
            <person name="Cattolico L."/>
            <person name="Poulain J."/>
            <person name="De Berardinis V."/>
            <person name="Cruaud C."/>
            <person name="Duprat S."/>
            <person name="Brottier P."/>
            <person name="Coutanceau J.-P."/>
            <person name="Gouzy J."/>
            <person name="Parra G."/>
            <person name="Lardier G."/>
            <person name="Chapple C."/>
            <person name="McKernan K.J."/>
            <person name="McEwan P."/>
            <person name="Bosak S."/>
            <person name="Kellis M."/>
            <person name="Volff J.-N."/>
            <person name="Guigo R."/>
            <person name="Zody M.C."/>
            <person name="Mesirov J."/>
            <person name="Lindblad-Toh K."/>
            <person name="Birren B."/>
            <person name="Nusbaum C."/>
            <person name="Kahn D."/>
            <person name="Robinson-Rechavi M."/>
            <person name="Laudet V."/>
            <person name="Schachter V."/>
            <person name="Quetier F."/>
            <person name="Saurin W."/>
            <person name="Scarpelli C."/>
            <person name="Wincker P."/>
            <person name="Lander E.S."/>
            <person name="Weissenbach J."/>
            <person name="Roest Crollius H."/>
        </authorList>
    </citation>
    <scope>NUCLEOTIDE SEQUENCE [LARGE SCALE GENOMIC DNA]</scope>
</reference>
<name>Q4T047_TETNG</name>
<organism evidence="2">
    <name type="scientific">Tetraodon nigroviridis</name>
    <name type="common">Spotted green pufferfish</name>
    <name type="synonym">Chelonodon nigroviridis</name>
    <dbReference type="NCBI Taxonomy" id="99883"/>
    <lineage>
        <taxon>Eukaryota</taxon>
        <taxon>Metazoa</taxon>
        <taxon>Chordata</taxon>
        <taxon>Craniata</taxon>
        <taxon>Vertebrata</taxon>
        <taxon>Euteleostomi</taxon>
        <taxon>Actinopterygii</taxon>
        <taxon>Neopterygii</taxon>
        <taxon>Teleostei</taxon>
        <taxon>Neoteleostei</taxon>
        <taxon>Acanthomorphata</taxon>
        <taxon>Eupercaria</taxon>
        <taxon>Tetraodontiformes</taxon>
        <taxon>Tetradontoidea</taxon>
        <taxon>Tetraodontidae</taxon>
        <taxon>Tetraodon</taxon>
    </lineage>
</organism>
<keyword evidence="1" id="KW-0732">Signal</keyword>